<comment type="subcellular location">
    <subcellularLocation>
        <location evidence="1">Cell membrane</location>
        <topology evidence="1">Multi-pass membrane protein</topology>
    </subcellularLocation>
</comment>
<dbReference type="PIRSF" id="PIRSF003097">
    <property type="entry name" value="FtsX"/>
    <property type="match status" value="1"/>
</dbReference>
<feature type="domain" description="ABC3 transporter permease C-terminal" evidence="12">
    <location>
        <begin position="181"/>
        <end position="302"/>
    </location>
</feature>
<evidence type="ECO:0000256" key="10">
    <source>
        <dbReference type="PIRNR" id="PIRNR003097"/>
    </source>
</evidence>
<evidence type="ECO:0000256" key="8">
    <source>
        <dbReference type="ARBA" id="ARBA00023136"/>
    </source>
</evidence>
<keyword evidence="7 11" id="KW-1133">Transmembrane helix</keyword>
<evidence type="ECO:0000256" key="9">
    <source>
        <dbReference type="ARBA" id="ARBA00023306"/>
    </source>
</evidence>
<evidence type="ECO:0000259" key="12">
    <source>
        <dbReference type="Pfam" id="PF02687"/>
    </source>
</evidence>
<comment type="caution">
    <text evidence="14">The sequence shown here is derived from an EMBL/GenBank/DDBJ whole genome shotgun (WGS) entry which is preliminary data.</text>
</comment>
<reference evidence="15" key="1">
    <citation type="submission" date="2017-09" db="EMBL/GenBank/DDBJ databases">
        <title>Depth-based differentiation of microbial function through sediment-hosted aquifers and enrichment of novel symbionts in the deep terrestrial subsurface.</title>
        <authorList>
            <person name="Probst A.J."/>
            <person name="Ladd B."/>
            <person name="Jarett J.K."/>
            <person name="Geller-Mcgrath D.E."/>
            <person name="Sieber C.M.K."/>
            <person name="Emerson J.B."/>
            <person name="Anantharaman K."/>
            <person name="Thomas B.C."/>
            <person name="Malmstrom R."/>
            <person name="Stieglmeier M."/>
            <person name="Klingl A."/>
            <person name="Woyke T."/>
            <person name="Ryan C.M."/>
            <person name="Banfield J.F."/>
        </authorList>
    </citation>
    <scope>NUCLEOTIDE SEQUENCE [LARGE SCALE GENOMIC DNA]</scope>
</reference>
<keyword evidence="8 10" id="KW-0472">Membrane</keyword>
<dbReference type="GO" id="GO:0005886">
    <property type="term" value="C:plasma membrane"/>
    <property type="evidence" value="ECO:0007669"/>
    <property type="project" value="UniProtKB-SubCell"/>
</dbReference>
<evidence type="ECO:0000256" key="11">
    <source>
        <dbReference type="SAM" id="Phobius"/>
    </source>
</evidence>
<dbReference type="Pfam" id="PF02687">
    <property type="entry name" value="FtsX"/>
    <property type="match status" value="1"/>
</dbReference>
<keyword evidence="5 10" id="KW-0132">Cell division</keyword>
<dbReference type="InterPro" id="IPR040690">
    <property type="entry name" value="FtsX_ECD"/>
</dbReference>
<dbReference type="InterPro" id="IPR004513">
    <property type="entry name" value="FtsX"/>
</dbReference>
<dbReference type="Gene3D" id="3.30.70.3040">
    <property type="match status" value="1"/>
</dbReference>
<gene>
    <name evidence="14" type="ORF">COS61_02815</name>
</gene>
<dbReference type="AlphaFoldDB" id="A0A2M7B4Y7"/>
<evidence type="ECO:0000256" key="2">
    <source>
        <dbReference type="ARBA" id="ARBA00007379"/>
    </source>
</evidence>
<dbReference type="PANTHER" id="PTHR47755:SF1">
    <property type="entry name" value="CELL DIVISION PROTEIN FTSX"/>
    <property type="match status" value="1"/>
</dbReference>
<organism evidence="14 15">
    <name type="scientific">Candidatus Wolfebacteria bacterium CG03_land_8_20_14_0_80_40_12</name>
    <dbReference type="NCBI Taxonomy" id="1975069"/>
    <lineage>
        <taxon>Bacteria</taxon>
        <taxon>Candidatus Wolfeibacteriota</taxon>
    </lineage>
</organism>
<sequence length="303" mass="33453">MISATFKRIIKSGWKSFRRNGGLSIATIFIMVMTISLVTSLFLSQKTSDFLITSLEEKVDMAVYFTEEPTNEEILTIQEELAGLPEVKKLEYISKEETLAKFVERHQGEAVIMESLEEVGGNPLLSSINIKAWEASQYAAISAFLDTASFRPLIAKVDYSQKKPAIEKLFSLTSNINTTGIVLSIILAIVAILIAFNTVRIAIYNSKEEIETMRLVGASNRFIRGPFLVQGMISGILAVLITFLVFSVAVWFLSPKIDIIIPGLGLSSYFFSNFLVILLLQLAAGVGLGVMASFLAVRKYLKA</sequence>
<dbReference type="EMBL" id="PEVJ01000068">
    <property type="protein sequence ID" value="PIU98183.1"/>
    <property type="molecule type" value="Genomic_DNA"/>
</dbReference>
<feature type="transmembrane region" description="Helical" evidence="11">
    <location>
        <begin position="274"/>
        <end position="297"/>
    </location>
</feature>
<keyword evidence="6 11" id="KW-0812">Transmembrane</keyword>
<evidence type="ECO:0000313" key="14">
    <source>
        <dbReference type="EMBL" id="PIU98183.1"/>
    </source>
</evidence>
<feature type="transmembrane region" description="Helical" evidence="11">
    <location>
        <begin position="21"/>
        <end position="43"/>
    </location>
</feature>
<dbReference type="InterPro" id="IPR003838">
    <property type="entry name" value="ABC3_permease_C"/>
</dbReference>
<evidence type="ECO:0000256" key="1">
    <source>
        <dbReference type="ARBA" id="ARBA00004651"/>
    </source>
</evidence>
<accession>A0A2M7B4Y7</accession>
<evidence type="ECO:0000256" key="6">
    <source>
        <dbReference type="ARBA" id="ARBA00022692"/>
    </source>
</evidence>
<evidence type="ECO:0000256" key="5">
    <source>
        <dbReference type="ARBA" id="ARBA00022618"/>
    </source>
</evidence>
<dbReference type="Proteomes" id="UP000228949">
    <property type="component" value="Unassembled WGS sequence"/>
</dbReference>
<protein>
    <recommendedName>
        <fullName evidence="3 10">Cell division protein FtsX</fullName>
    </recommendedName>
</protein>
<proteinExistence type="inferred from homology"/>
<comment type="similarity">
    <text evidence="2 10">Belongs to the ABC-4 integral membrane protein family. FtsX subfamily.</text>
</comment>
<name>A0A2M7B4Y7_9BACT</name>
<dbReference type="GO" id="GO:0051301">
    <property type="term" value="P:cell division"/>
    <property type="evidence" value="ECO:0007669"/>
    <property type="project" value="UniProtKB-KW"/>
</dbReference>
<evidence type="ECO:0000256" key="7">
    <source>
        <dbReference type="ARBA" id="ARBA00022989"/>
    </source>
</evidence>
<feature type="domain" description="FtsX extracellular" evidence="13">
    <location>
        <begin position="59"/>
        <end position="145"/>
    </location>
</feature>
<keyword evidence="9 10" id="KW-0131">Cell cycle</keyword>
<feature type="transmembrane region" description="Helical" evidence="11">
    <location>
        <begin position="181"/>
        <end position="206"/>
    </location>
</feature>
<feature type="transmembrane region" description="Helical" evidence="11">
    <location>
        <begin position="227"/>
        <end position="254"/>
    </location>
</feature>
<evidence type="ECO:0000313" key="15">
    <source>
        <dbReference type="Proteomes" id="UP000228949"/>
    </source>
</evidence>
<evidence type="ECO:0000256" key="3">
    <source>
        <dbReference type="ARBA" id="ARBA00021907"/>
    </source>
</evidence>
<evidence type="ECO:0000256" key="4">
    <source>
        <dbReference type="ARBA" id="ARBA00022475"/>
    </source>
</evidence>
<dbReference type="PANTHER" id="PTHR47755">
    <property type="entry name" value="CELL DIVISION PROTEIN FTSX"/>
    <property type="match status" value="1"/>
</dbReference>
<evidence type="ECO:0000259" key="13">
    <source>
        <dbReference type="Pfam" id="PF18075"/>
    </source>
</evidence>
<keyword evidence="4 10" id="KW-1003">Cell membrane</keyword>
<dbReference type="Pfam" id="PF18075">
    <property type="entry name" value="FtsX_ECD"/>
    <property type="match status" value="1"/>
</dbReference>